<reference evidence="4" key="1">
    <citation type="journal article" date="2019" name="Int. J. Syst. Evol. Microbiol.">
        <title>The Global Catalogue of Microorganisms (GCM) 10K type strain sequencing project: providing services to taxonomists for standard genome sequencing and annotation.</title>
        <authorList>
            <consortium name="The Broad Institute Genomics Platform"/>
            <consortium name="The Broad Institute Genome Sequencing Center for Infectious Disease"/>
            <person name="Wu L."/>
            <person name="Ma J."/>
        </authorList>
    </citation>
    <scope>NUCLEOTIDE SEQUENCE [LARGE SCALE GENOMIC DNA]</scope>
    <source>
        <strain evidence="4">KCTC 3950</strain>
    </source>
</reference>
<dbReference type="SUPFAM" id="SSF81301">
    <property type="entry name" value="Nucleotidyltransferase"/>
    <property type="match status" value="1"/>
</dbReference>
<dbReference type="Pfam" id="PF01909">
    <property type="entry name" value="NTP_transf_2"/>
    <property type="match status" value="1"/>
</dbReference>
<dbReference type="Gene3D" id="3.30.460.10">
    <property type="entry name" value="Beta Polymerase, domain 2"/>
    <property type="match status" value="1"/>
</dbReference>
<protein>
    <submittedName>
        <fullName evidence="3">Nucleotidyltransferase domain-containing protein</fullName>
    </submittedName>
</protein>
<dbReference type="InterPro" id="IPR043519">
    <property type="entry name" value="NT_sf"/>
</dbReference>
<comment type="caution">
    <text evidence="3">The sequence shown here is derived from an EMBL/GenBank/DDBJ whole genome shotgun (WGS) entry which is preliminary data.</text>
</comment>
<dbReference type="EMBL" id="JBHUME010000002">
    <property type="protein sequence ID" value="MFD2611457.1"/>
    <property type="molecule type" value="Genomic_DNA"/>
</dbReference>
<dbReference type="RefSeq" id="WP_377600085.1">
    <property type="nucleotide sequence ID" value="NZ_JBHUME010000002.1"/>
</dbReference>
<dbReference type="InterPro" id="IPR025117">
    <property type="entry name" value="DUF4037"/>
</dbReference>
<organism evidence="3 4">
    <name type="scientific">Paenibacillus gansuensis</name>
    <dbReference type="NCBI Taxonomy" id="306542"/>
    <lineage>
        <taxon>Bacteria</taxon>
        <taxon>Bacillati</taxon>
        <taxon>Bacillota</taxon>
        <taxon>Bacilli</taxon>
        <taxon>Bacillales</taxon>
        <taxon>Paenibacillaceae</taxon>
        <taxon>Paenibacillus</taxon>
    </lineage>
</organism>
<feature type="domain" description="DUF4037" evidence="2">
    <location>
        <begin position="136"/>
        <end position="220"/>
    </location>
</feature>
<evidence type="ECO:0000313" key="3">
    <source>
        <dbReference type="EMBL" id="MFD2611457.1"/>
    </source>
</evidence>
<evidence type="ECO:0000259" key="1">
    <source>
        <dbReference type="Pfam" id="PF01909"/>
    </source>
</evidence>
<accession>A0ABW5PBE4</accession>
<keyword evidence="4" id="KW-1185">Reference proteome</keyword>
<sequence>MNIQSVIDKVVERLRDVNGVEAVVLGGSRAKGTHHAKSDIDIGLYYDGSKGLDMAGLKKAASALDDEHREEAVTDIGGWGPWINGGGWLTVDSAPVDILYRDLKRVEETMDQCLSGTVTIDYQPGHPHGFLNAVYVAEMALCKVLWDPGKQVEKLKSRLHPYPAALKEALINKFLWEAGFALETGRKGIAKGDLSYVAGCCFRSVSCLNQVLFALNECYWMNEKGASAIAASFRLVPPRYEERVNAVFRFISDDPNTLEQSMDLLQQLVTEVNQLL</sequence>
<evidence type="ECO:0000259" key="2">
    <source>
        <dbReference type="Pfam" id="PF13228"/>
    </source>
</evidence>
<dbReference type="CDD" id="cd05403">
    <property type="entry name" value="NT_KNTase_like"/>
    <property type="match status" value="1"/>
</dbReference>
<dbReference type="Pfam" id="PF13228">
    <property type="entry name" value="DUF4037"/>
    <property type="match status" value="1"/>
</dbReference>
<gene>
    <name evidence="3" type="ORF">ACFSUF_03360</name>
</gene>
<name>A0ABW5PBE4_9BACL</name>
<dbReference type="InterPro" id="IPR002934">
    <property type="entry name" value="Polymerase_NTP_transf_dom"/>
</dbReference>
<evidence type="ECO:0000313" key="4">
    <source>
        <dbReference type="Proteomes" id="UP001597541"/>
    </source>
</evidence>
<proteinExistence type="predicted"/>
<feature type="domain" description="Polymerase nucleotidyl transferase" evidence="1">
    <location>
        <begin position="7"/>
        <end position="52"/>
    </location>
</feature>
<dbReference type="Proteomes" id="UP001597541">
    <property type="component" value="Unassembled WGS sequence"/>
</dbReference>